<evidence type="ECO:0000313" key="2">
    <source>
        <dbReference type="Proteomes" id="UP001484239"/>
    </source>
</evidence>
<evidence type="ECO:0000313" key="1">
    <source>
        <dbReference type="EMBL" id="MEK9502747.1"/>
    </source>
</evidence>
<reference evidence="1 2" key="1">
    <citation type="submission" date="2024-02" db="EMBL/GenBank/DDBJ databases">
        <title>A novel Gemmatimonadota bacterium.</title>
        <authorList>
            <person name="Du Z.-J."/>
            <person name="Ye Y.-Q."/>
        </authorList>
    </citation>
    <scope>NUCLEOTIDE SEQUENCE [LARGE SCALE GENOMIC DNA]</scope>
    <source>
        <strain evidence="1 2">DH-20</strain>
    </source>
</reference>
<sequence length="217" mass="24258">MANATTTPATLTSADAARAIYLDFEGFTNEAPALLGVLVDGCFETLVLDPVLRPAAKARGLRVADGAAALRGIVERARLENRRICAFGKRECEAALEDFGVDLGDRFVNVQPLAKRWWKRNHTERPARRRGRKARFKSRGYCLEFFETGFGLERKAHLKSGNATKRLRGVRDALIKREGDWSRLTGPAKSKWTKLLDYNEVDVRNLARVTAAVSVER</sequence>
<name>A0ABU9EF24_9BACT</name>
<gene>
    <name evidence="1" type="ORF">WI372_17255</name>
</gene>
<dbReference type="RefSeq" id="WP_405283667.1">
    <property type="nucleotide sequence ID" value="NZ_CP144380.1"/>
</dbReference>
<keyword evidence="2" id="KW-1185">Reference proteome</keyword>
<proteinExistence type="predicted"/>
<comment type="caution">
    <text evidence="1">The sequence shown here is derived from an EMBL/GenBank/DDBJ whole genome shotgun (WGS) entry which is preliminary data.</text>
</comment>
<organism evidence="1 2">
    <name type="scientific">Gaopeijia maritima</name>
    <dbReference type="NCBI Taxonomy" id="3119007"/>
    <lineage>
        <taxon>Bacteria</taxon>
        <taxon>Pseudomonadati</taxon>
        <taxon>Gemmatimonadota</taxon>
        <taxon>Longimicrobiia</taxon>
        <taxon>Gaopeijiales</taxon>
        <taxon>Gaopeijiaceae</taxon>
        <taxon>Gaopeijia</taxon>
    </lineage>
</organism>
<dbReference type="EMBL" id="JBBHLI010000014">
    <property type="protein sequence ID" value="MEK9502747.1"/>
    <property type="molecule type" value="Genomic_DNA"/>
</dbReference>
<protein>
    <submittedName>
        <fullName evidence="1">Uncharacterized protein</fullName>
    </submittedName>
</protein>
<dbReference type="Proteomes" id="UP001484239">
    <property type="component" value="Unassembled WGS sequence"/>
</dbReference>
<accession>A0ABU9EF24</accession>